<reference evidence="2 3" key="1">
    <citation type="submission" date="2023-11" db="EMBL/GenBank/DDBJ databases">
        <title>Draft genome sequence and annotation of the polyextremotolerant black yeast-like fungus Aureobasidium pullulans NRRL 62042.</title>
        <authorList>
            <person name="Dielentheis-Frenken M.R.E."/>
            <person name="Wibberg D."/>
            <person name="Blank L.M."/>
            <person name="Tiso T."/>
        </authorList>
    </citation>
    <scope>NUCLEOTIDE SEQUENCE [LARGE SCALE GENOMIC DNA]</scope>
    <source>
        <strain evidence="2 3">NRRL 62042</strain>
    </source>
</reference>
<name>A0ABR0TNF5_AURPU</name>
<protein>
    <submittedName>
        <fullName evidence="2">Uncharacterized protein</fullName>
    </submittedName>
</protein>
<organism evidence="2 3">
    <name type="scientific">Aureobasidium pullulans</name>
    <name type="common">Black yeast</name>
    <name type="synonym">Pullularia pullulans</name>
    <dbReference type="NCBI Taxonomy" id="5580"/>
    <lineage>
        <taxon>Eukaryota</taxon>
        <taxon>Fungi</taxon>
        <taxon>Dikarya</taxon>
        <taxon>Ascomycota</taxon>
        <taxon>Pezizomycotina</taxon>
        <taxon>Dothideomycetes</taxon>
        <taxon>Dothideomycetidae</taxon>
        <taxon>Dothideales</taxon>
        <taxon>Saccotheciaceae</taxon>
        <taxon>Aureobasidium</taxon>
    </lineage>
</organism>
<feature type="region of interest" description="Disordered" evidence="1">
    <location>
        <begin position="188"/>
        <end position="208"/>
    </location>
</feature>
<accession>A0ABR0TNF5</accession>
<feature type="compositionally biased region" description="Polar residues" evidence="1">
    <location>
        <begin position="188"/>
        <end position="204"/>
    </location>
</feature>
<proteinExistence type="predicted"/>
<sequence>MDFTSNFVLFTEQSFTTTTEAMTAHFNEFNKLTANLNAELTFAYKTEASFNEWCMFADEHICRLNHARFVLPIDLQFILENEVDKFWRHRDDMQRAVHRAWEDVRVARQALVDLPLPHVGFEPLFADVEQSGECCGDSGVGSAECPLFECDEPEDEGNNTFEGEYMQEVPMPAINPLFTTPETLAASTHKSNTTNLVSTTGSTNHQDRRGTLLTPEQIDQLLIFWGTPELIEQHHHSRLIKDLEREDRVTSQKSEEEREVFTYEWLSGIPEEEETELEI</sequence>
<gene>
    <name evidence="2" type="ORF">QM012_006388</name>
</gene>
<comment type="caution">
    <text evidence="2">The sequence shown here is derived from an EMBL/GenBank/DDBJ whole genome shotgun (WGS) entry which is preliminary data.</text>
</comment>
<dbReference type="EMBL" id="JASGXD010000004">
    <property type="protein sequence ID" value="KAK6005978.1"/>
    <property type="molecule type" value="Genomic_DNA"/>
</dbReference>
<evidence type="ECO:0000313" key="2">
    <source>
        <dbReference type="EMBL" id="KAK6005978.1"/>
    </source>
</evidence>
<evidence type="ECO:0000313" key="3">
    <source>
        <dbReference type="Proteomes" id="UP001341245"/>
    </source>
</evidence>
<evidence type="ECO:0000256" key="1">
    <source>
        <dbReference type="SAM" id="MobiDB-lite"/>
    </source>
</evidence>
<keyword evidence="3" id="KW-1185">Reference proteome</keyword>
<dbReference type="Proteomes" id="UP001341245">
    <property type="component" value="Unassembled WGS sequence"/>
</dbReference>